<protein>
    <recommendedName>
        <fullName evidence="2">Csa3 N-terminal domain-containing protein</fullName>
    </recommendedName>
</protein>
<comment type="caution">
    <text evidence="3">The sequence shown here is derived from an EMBL/GenBank/DDBJ whole genome shotgun (WGS) entry which is preliminary data.</text>
</comment>
<gene>
    <name evidence="3" type="ORF">ENV17_07520</name>
</gene>
<feature type="compositionally biased region" description="Low complexity" evidence="1">
    <location>
        <begin position="72"/>
        <end position="87"/>
    </location>
</feature>
<evidence type="ECO:0000313" key="3">
    <source>
        <dbReference type="EMBL" id="HGI44216.1"/>
    </source>
</evidence>
<dbReference type="InterPro" id="IPR054588">
    <property type="entry name" value="Csa3_N"/>
</dbReference>
<dbReference type="Pfam" id="PF22662">
    <property type="entry name" value="Csa3_N"/>
    <property type="match status" value="1"/>
</dbReference>
<organism evidence="3">
    <name type="scientific">Thermofilum pendens</name>
    <dbReference type="NCBI Taxonomy" id="2269"/>
    <lineage>
        <taxon>Archaea</taxon>
        <taxon>Thermoproteota</taxon>
        <taxon>Thermoprotei</taxon>
        <taxon>Thermofilales</taxon>
        <taxon>Thermofilaceae</taxon>
        <taxon>Thermofilum</taxon>
    </lineage>
</organism>
<dbReference type="AlphaFoldDB" id="A0A7C4BAF1"/>
<dbReference type="Gene3D" id="3.40.50.11700">
    <property type="match status" value="1"/>
</dbReference>
<evidence type="ECO:0000259" key="2">
    <source>
        <dbReference type="Pfam" id="PF22662"/>
    </source>
</evidence>
<proteinExistence type="predicted"/>
<dbReference type="EMBL" id="DTFI01000214">
    <property type="protein sequence ID" value="HGI44216.1"/>
    <property type="molecule type" value="Genomic_DNA"/>
</dbReference>
<name>A0A7C4BAF1_THEPE</name>
<accession>A0A7C4BAF1</accession>
<evidence type="ECO:0000256" key="1">
    <source>
        <dbReference type="SAM" id="MobiDB-lite"/>
    </source>
</evidence>
<feature type="region of interest" description="Disordered" evidence="1">
    <location>
        <begin position="68"/>
        <end position="112"/>
    </location>
</feature>
<sequence length="112" mass="12081">MRSFVFMLGFHEDFAIRRLASKAAQRGEPILVLTAKPAVGAVQKAYSSLREFCRRVGLEEPSLAELDDGERVGCSRGGSPRRSSMFGEDTGGHGAGAPRHLPRPLPGIGSWT</sequence>
<reference evidence="3" key="1">
    <citation type="journal article" date="2020" name="mSystems">
        <title>Genome- and Community-Level Interaction Insights into Carbon Utilization and Element Cycling Functions of Hydrothermarchaeota in Hydrothermal Sediment.</title>
        <authorList>
            <person name="Zhou Z."/>
            <person name="Liu Y."/>
            <person name="Xu W."/>
            <person name="Pan J."/>
            <person name="Luo Z.H."/>
            <person name="Li M."/>
        </authorList>
    </citation>
    <scope>NUCLEOTIDE SEQUENCE [LARGE SCALE GENOMIC DNA]</scope>
    <source>
        <strain evidence="3">SpSt-735</strain>
    </source>
</reference>
<feature type="domain" description="Csa3 N-terminal" evidence="2">
    <location>
        <begin position="2"/>
        <end position="68"/>
    </location>
</feature>